<feature type="signal peptide" evidence="2">
    <location>
        <begin position="1"/>
        <end position="16"/>
    </location>
</feature>
<name>A0A9N8EIW4_9STRA</name>
<keyword evidence="2" id="KW-0732">Signal</keyword>
<dbReference type="Proteomes" id="UP001153069">
    <property type="component" value="Unassembled WGS sequence"/>
</dbReference>
<reference evidence="3" key="1">
    <citation type="submission" date="2020-06" db="EMBL/GenBank/DDBJ databases">
        <authorList>
            <consortium name="Plant Systems Biology data submission"/>
        </authorList>
    </citation>
    <scope>NUCLEOTIDE SEQUENCE</scope>
    <source>
        <strain evidence="3">D6</strain>
    </source>
</reference>
<protein>
    <submittedName>
        <fullName evidence="3">Uncharacterized protein</fullName>
    </submittedName>
</protein>
<gene>
    <name evidence="3" type="ORF">SEMRO_1061_G236810.1</name>
</gene>
<feature type="chain" id="PRO_5040363644" evidence="2">
    <location>
        <begin position="17"/>
        <end position="214"/>
    </location>
</feature>
<comment type="caution">
    <text evidence="3">The sequence shown here is derived from an EMBL/GenBank/DDBJ whole genome shotgun (WGS) entry which is preliminary data.</text>
</comment>
<evidence type="ECO:0000256" key="1">
    <source>
        <dbReference type="SAM" id="MobiDB-lite"/>
    </source>
</evidence>
<evidence type="ECO:0000256" key="2">
    <source>
        <dbReference type="SAM" id="SignalP"/>
    </source>
</evidence>
<evidence type="ECO:0000313" key="4">
    <source>
        <dbReference type="Proteomes" id="UP001153069"/>
    </source>
</evidence>
<dbReference type="AlphaFoldDB" id="A0A9N8EIW4"/>
<evidence type="ECO:0000313" key="3">
    <source>
        <dbReference type="EMBL" id="CAB9519959.1"/>
    </source>
</evidence>
<accession>A0A9N8EIW4</accession>
<sequence>MLKFLILSILLSSAAAAPRGARNGGSIRGIAERQLQKDNDMNNNMGGGGGGGGGNGDGNGGGNGILEVHGCEPDPQVARDYVDIQGHADKGDMDCYADPVNACGGGCCRFDKYFICDSDTFPHLACVCNGNTAPLPVVTPNPTVAPVATPNPTVAPVLPAATPEPFTLPPAAGGVTLPPAATFTLPPVNTTDMGGNATMRSADYVLDPESDIFD</sequence>
<feature type="compositionally biased region" description="Gly residues" evidence="1">
    <location>
        <begin position="45"/>
        <end position="64"/>
    </location>
</feature>
<keyword evidence="4" id="KW-1185">Reference proteome</keyword>
<proteinExistence type="predicted"/>
<feature type="region of interest" description="Disordered" evidence="1">
    <location>
        <begin position="36"/>
        <end position="67"/>
    </location>
</feature>
<organism evidence="3 4">
    <name type="scientific">Seminavis robusta</name>
    <dbReference type="NCBI Taxonomy" id="568900"/>
    <lineage>
        <taxon>Eukaryota</taxon>
        <taxon>Sar</taxon>
        <taxon>Stramenopiles</taxon>
        <taxon>Ochrophyta</taxon>
        <taxon>Bacillariophyta</taxon>
        <taxon>Bacillariophyceae</taxon>
        <taxon>Bacillariophycidae</taxon>
        <taxon>Naviculales</taxon>
        <taxon>Naviculaceae</taxon>
        <taxon>Seminavis</taxon>
    </lineage>
</organism>
<dbReference type="EMBL" id="CAICTM010001059">
    <property type="protein sequence ID" value="CAB9519959.1"/>
    <property type="molecule type" value="Genomic_DNA"/>
</dbReference>